<evidence type="ECO:0000313" key="5">
    <source>
        <dbReference type="Proteomes" id="UP000505077"/>
    </source>
</evidence>
<keyword evidence="2 3" id="KW-0732">Signal</keyword>
<dbReference type="Gene3D" id="2.60.40.2480">
    <property type="entry name" value="Periplasmic metal-binding protein Tp34-type"/>
    <property type="match status" value="1"/>
</dbReference>
<reference evidence="4 5" key="1">
    <citation type="journal article" date="2020" name="ISME J.">
        <title>Parallel Reductive Genome Evolution in Desulfovibrio Ectosymbionts Independently Acquired by Trichonympha Protists in the Termite Gut.</title>
        <authorList>
            <person name="Takeuchi M."/>
            <person name="Kuwahara H."/>
            <person name="Murakami T."/>
            <person name="Takahashi K."/>
            <person name="Kajitani R."/>
            <person name="Toyoda A."/>
            <person name="Itoh T."/>
            <person name="Ohkuma M."/>
            <person name="Hongoh Y."/>
        </authorList>
    </citation>
    <scope>NUCLEOTIDE SEQUENCE [LARGE SCALE GENOMIC DNA]</scope>
    <source>
        <strain evidence="4">ZnDsv-02</strain>
    </source>
</reference>
<dbReference type="InterPro" id="IPR018470">
    <property type="entry name" value="Metal-bd_Tp34-typ"/>
</dbReference>
<dbReference type="AlphaFoldDB" id="A0A6L2R728"/>
<proteinExistence type="inferred from homology"/>
<evidence type="ECO:0000256" key="2">
    <source>
        <dbReference type="ARBA" id="ARBA00022729"/>
    </source>
</evidence>
<dbReference type="InterPro" id="IPR038482">
    <property type="entry name" value="Tp34-type_sf"/>
</dbReference>
<protein>
    <submittedName>
        <fullName evidence="4">Putative Fe2+ permease periplasmic component</fullName>
    </submittedName>
</protein>
<gene>
    <name evidence="4" type="ORF">ZNDK_1043</name>
</gene>
<dbReference type="Proteomes" id="UP000505077">
    <property type="component" value="Unassembled WGS sequence"/>
</dbReference>
<organism evidence="4 5">
    <name type="scientific">Candidatus Desulfovibrio kirbyi</name>
    <dbReference type="NCBI Taxonomy" id="2696086"/>
    <lineage>
        <taxon>Bacteria</taxon>
        <taxon>Pseudomonadati</taxon>
        <taxon>Thermodesulfobacteriota</taxon>
        <taxon>Desulfovibrionia</taxon>
        <taxon>Desulfovibrionales</taxon>
        <taxon>Desulfovibrionaceae</taxon>
        <taxon>Desulfovibrio</taxon>
    </lineage>
</organism>
<dbReference type="EMBL" id="BLLL01000012">
    <property type="protein sequence ID" value="GFH63272.1"/>
    <property type="molecule type" value="Genomic_DNA"/>
</dbReference>
<accession>A0A6L2R728</accession>
<evidence type="ECO:0000313" key="4">
    <source>
        <dbReference type="EMBL" id="GFH63272.1"/>
    </source>
</evidence>
<dbReference type="Pfam" id="PF10634">
    <property type="entry name" value="Iron_transport"/>
    <property type="match status" value="1"/>
</dbReference>
<name>A0A6L2R728_9BACT</name>
<feature type="chain" id="PRO_5026837832" evidence="3">
    <location>
        <begin position="27"/>
        <end position="191"/>
    </location>
</feature>
<dbReference type="PIRSF" id="PIRSF017018">
    <property type="entry name" value="Tp34"/>
    <property type="match status" value="1"/>
</dbReference>
<feature type="signal peptide" evidence="3">
    <location>
        <begin position="1"/>
        <end position="26"/>
    </location>
</feature>
<comment type="caution">
    <text evidence="4">The sequence shown here is derived from an EMBL/GenBank/DDBJ whole genome shotgun (WGS) entry which is preliminary data.</text>
</comment>
<evidence type="ECO:0000256" key="1">
    <source>
        <dbReference type="ARBA" id="ARBA00010013"/>
    </source>
</evidence>
<evidence type="ECO:0000256" key="3">
    <source>
        <dbReference type="SAM" id="SignalP"/>
    </source>
</evidence>
<sequence length="191" mass="20758">MLTNFKCIQVTLLAFVLCSFAATAMAAAPAPGAESAGFEEFPLGDEHFVGPLKVAGVYFQPVDMQPAGMGGLPASQSDMHLEADITAAEDNNLGYGVGDFVPNLTVKYLIEKKGGKIIEGNFMPMNASDGPHYGNNVKLDGPGDYKITFVIDNPEKQGYLLHVDKKTGVDGRFWKEPLKASWNFKWVPRAW</sequence>
<comment type="similarity">
    <text evidence="1">Belongs to the UPF0423 family.</text>
</comment>